<protein>
    <recommendedName>
        <fullName evidence="3 12">Tyrosine--tRNA ligase</fullName>
        <ecNumber evidence="3 12">6.1.1.1</ecNumber>
    </recommendedName>
    <alternativeName>
        <fullName evidence="10 12">Tyrosyl-tRNA synthetase</fullName>
    </alternativeName>
</protein>
<dbReference type="GO" id="GO:0005737">
    <property type="term" value="C:cytoplasm"/>
    <property type="evidence" value="ECO:0007669"/>
    <property type="project" value="UniProtKB-SubCell"/>
</dbReference>
<dbReference type="PIRSF" id="PIRSF006588">
    <property type="entry name" value="TyrRS_arch_euk"/>
    <property type="match status" value="1"/>
</dbReference>
<evidence type="ECO:0000256" key="3">
    <source>
        <dbReference type="ARBA" id="ARBA00013160"/>
    </source>
</evidence>
<keyword evidence="4" id="KW-0963">Cytoplasm</keyword>
<evidence type="ECO:0000256" key="13">
    <source>
        <dbReference type="SAM" id="MobiDB-lite"/>
    </source>
</evidence>
<evidence type="ECO:0000256" key="2">
    <source>
        <dbReference type="ARBA" id="ARBA00005594"/>
    </source>
</evidence>
<keyword evidence="5 12" id="KW-0436">Ligase</keyword>
<comment type="similarity">
    <text evidence="2 12">Belongs to the class-I aminoacyl-tRNA synthetase family.</text>
</comment>
<dbReference type="GO" id="GO:0006437">
    <property type="term" value="P:tyrosyl-tRNA aminoacylation"/>
    <property type="evidence" value="ECO:0007669"/>
    <property type="project" value="InterPro"/>
</dbReference>
<dbReference type="NCBIfam" id="NF006330">
    <property type="entry name" value="PRK08560.1"/>
    <property type="match status" value="1"/>
</dbReference>
<dbReference type="GO" id="GO:0004831">
    <property type="term" value="F:tyrosine-tRNA ligase activity"/>
    <property type="evidence" value="ECO:0007669"/>
    <property type="project" value="UniProtKB-EC"/>
</dbReference>
<evidence type="ECO:0000313" key="15">
    <source>
        <dbReference type="Proteomes" id="UP000566819"/>
    </source>
</evidence>
<comment type="catalytic activity">
    <reaction evidence="11 12">
        <text>tRNA(Tyr) + L-tyrosine + ATP = L-tyrosyl-tRNA(Tyr) + AMP + diphosphate + H(+)</text>
        <dbReference type="Rhea" id="RHEA:10220"/>
        <dbReference type="Rhea" id="RHEA-COMP:9706"/>
        <dbReference type="Rhea" id="RHEA-COMP:9707"/>
        <dbReference type="ChEBI" id="CHEBI:15378"/>
        <dbReference type="ChEBI" id="CHEBI:30616"/>
        <dbReference type="ChEBI" id="CHEBI:33019"/>
        <dbReference type="ChEBI" id="CHEBI:58315"/>
        <dbReference type="ChEBI" id="CHEBI:78442"/>
        <dbReference type="ChEBI" id="CHEBI:78536"/>
        <dbReference type="ChEBI" id="CHEBI:456215"/>
        <dbReference type="EC" id="6.1.1.1"/>
    </reaction>
</comment>
<evidence type="ECO:0000256" key="11">
    <source>
        <dbReference type="ARBA" id="ARBA00048248"/>
    </source>
</evidence>
<comment type="caution">
    <text evidence="14">The sequence shown here is derived from an EMBL/GenBank/DDBJ whole genome shotgun (WGS) entry which is preliminary data.</text>
</comment>
<dbReference type="SUPFAM" id="SSF52374">
    <property type="entry name" value="Nucleotidylyl transferase"/>
    <property type="match status" value="1"/>
</dbReference>
<reference evidence="14 15" key="1">
    <citation type="submission" date="2020-03" db="EMBL/GenBank/DDBJ databases">
        <title>Draft Genome Sequence of Cudoniella acicularis.</title>
        <authorList>
            <person name="Buettner E."/>
            <person name="Kellner H."/>
        </authorList>
    </citation>
    <scope>NUCLEOTIDE SEQUENCE [LARGE SCALE GENOMIC DNA]</scope>
    <source>
        <strain evidence="14 15">DSM 108380</strain>
    </source>
</reference>
<evidence type="ECO:0000256" key="1">
    <source>
        <dbReference type="ARBA" id="ARBA00004496"/>
    </source>
</evidence>
<evidence type="ECO:0000256" key="9">
    <source>
        <dbReference type="ARBA" id="ARBA00023146"/>
    </source>
</evidence>
<keyword evidence="9 12" id="KW-0030">Aminoacyl-tRNA synthetase</keyword>
<dbReference type="Pfam" id="PF00579">
    <property type="entry name" value="tRNA-synt_1b"/>
    <property type="match status" value="1"/>
</dbReference>
<sequence>MASQLSPTETLSLIKANLAEVLNPEIIDDVILNQKRPLKVYWGTATTGKPHAGYFCPMMKIAELLAAGCHIKILLADLHGYLDNMKSSIELIGFRAKYYERVIKASLKAVGVDISRLEFVLGSSYQLSKEYTMDRFKLEGLTRFSVAQKAGAEVVKNDDDPYLGGLVYPLMQALDEQYLDVDVQFGGLDQRKIFTFAMENLPKIGYKPRGHLMNLMVPGLGAGGKMSASEPDSKIGLLDSPEVVEKKLRKATCVPKQVEGNGVIAFVEHVIMRAIALKVDGESTLSVARKDQEPLVYDNIAKLKEDYAADILTPQLLKAALTHHLNTLLAPIRAEFAASPEWQAIEVAAYPVEKPTAKVKKVKDKGDPAKRAAAAAAAAAKKQVVAQLDGHVEGPGAHKVNMGGSSAEESLEKLKVAES</sequence>
<dbReference type="Gene3D" id="1.10.240.10">
    <property type="entry name" value="Tyrosyl-Transfer RNA Synthetase"/>
    <property type="match status" value="1"/>
</dbReference>
<dbReference type="InterPro" id="IPR002307">
    <property type="entry name" value="Tyr-tRNA-ligase"/>
</dbReference>
<dbReference type="OrthoDB" id="197206at2759"/>
<dbReference type="EMBL" id="JAAMPI010000318">
    <property type="protein sequence ID" value="KAF4632771.1"/>
    <property type="molecule type" value="Genomic_DNA"/>
</dbReference>
<dbReference type="PANTHER" id="PTHR46264:SF4">
    <property type="entry name" value="TYROSINE--TRNA LIGASE, CYTOPLASMIC"/>
    <property type="match status" value="1"/>
</dbReference>
<dbReference type="PANTHER" id="PTHR46264">
    <property type="entry name" value="TYROSINE-TRNA LIGASE"/>
    <property type="match status" value="1"/>
</dbReference>
<dbReference type="NCBIfam" id="TIGR00234">
    <property type="entry name" value="tyrS"/>
    <property type="match status" value="1"/>
</dbReference>
<dbReference type="InterPro" id="IPR050489">
    <property type="entry name" value="Tyr-tRNA_synthase"/>
</dbReference>
<evidence type="ECO:0000256" key="5">
    <source>
        <dbReference type="ARBA" id="ARBA00022598"/>
    </source>
</evidence>
<feature type="compositionally biased region" description="Basic and acidic residues" evidence="13">
    <location>
        <begin position="410"/>
        <end position="419"/>
    </location>
</feature>
<evidence type="ECO:0000313" key="14">
    <source>
        <dbReference type="EMBL" id="KAF4632771.1"/>
    </source>
</evidence>
<keyword evidence="6 12" id="KW-0547">Nucleotide-binding</keyword>
<comment type="subcellular location">
    <subcellularLocation>
        <location evidence="1">Cytoplasm</location>
    </subcellularLocation>
</comment>
<gene>
    <name evidence="14" type="ORF">G7Y89_g5359</name>
</gene>
<dbReference type="GO" id="GO:0005524">
    <property type="term" value="F:ATP binding"/>
    <property type="evidence" value="ECO:0007669"/>
    <property type="project" value="UniProtKB-KW"/>
</dbReference>
<dbReference type="AlphaFoldDB" id="A0A8H4W430"/>
<evidence type="ECO:0000256" key="6">
    <source>
        <dbReference type="ARBA" id="ARBA00022741"/>
    </source>
</evidence>
<evidence type="ECO:0000256" key="4">
    <source>
        <dbReference type="ARBA" id="ARBA00022490"/>
    </source>
</evidence>
<organism evidence="14 15">
    <name type="scientific">Cudoniella acicularis</name>
    <dbReference type="NCBI Taxonomy" id="354080"/>
    <lineage>
        <taxon>Eukaryota</taxon>
        <taxon>Fungi</taxon>
        <taxon>Dikarya</taxon>
        <taxon>Ascomycota</taxon>
        <taxon>Pezizomycotina</taxon>
        <taxon>Leotiomycetes</taxon>
        <taxon>Helotiales</taxon>
        <taxon>Tricladiaceae</taxon>
        <taxon>Cudoniella</taxon>
    </lineage>
</organism>
<accession>A0A8H4W430</accession>
<keyword evidence="8 12" id="KW-0648">Protein biosynthesis</keyword>
<evidence type="ECO:0000256" key="7">
    <source>
        <dbReference type="ARBA" id="ARBA00022840"/>
    </source>
</evidence>
<keyword evidence="7 12" id="KW-0067">ATP-binding</keyword>
<dbReference type="InterPro" id="IPR014729">
    <property type="entry name" value="Rossmann-like_a/b/a_fold"/>
</dbReference>
<feature type="region of interest" description="Disordered" evidence="13">
    <location>
        <begin position="391"/>
        <end position="419"/>
    </location>
</feature>
<evidence type="ECO:0000256" key="8">
    <source>
        <dbReference type="ARBA" id="ARBA00022917"/>
    </source>
</evidence>
<proteinExistence type="inferred from homology"/>
<dbReference type="PRINTS" id="PR01040">
    <property type="entry name" value="TRNASYNTHTYR"/>
</dbReference>
<dbReference type="InterPro" id="IPR002305">
    <property type="entry name" value="aa-tRNA-synth_Ic"/>
</dbReference>
<name>A0A8H4W430_9HELO</name>
<dbReference type="InterPro" id="IPR023617">
    <property type="entry name" value="Tyr-tRNA-ligase_arc/euk-type"/>
</dbReference>
<dbReference type="Gene3D" id="3.40.50.620">
    <property type="entry name" value="HUPs"/>
    <property type="match status" value="1"/>
</dbReference>
<evidence type="ECO:0000256" key="10">
    <source>
        <dbReference type="ARBA" id="ARBA00033323"/>
    </source>
</evidence>
<dbReference type="EC" id="6.1.1.1" evidence="3 12"/>
<dbReference type="FunFam" id="3.40.50.620:FF:000040">
    <property type="entry name" value="Tyrosine--tRNA ligase"/>
    <property type="match status" value="1"/>
</dbReference>
<dbReference type="Proteomes" id="UP000566819">
    <property type="component" value="Unassembled WGS sequence"/>
</dbReference>
<evidence type="ECO:0000256" key="12">
    <source>
        <dbReference type="RuleBase" id="RU361234"/>
    </source>
</evidence>
<keyword evidence="15" id="KW-1185">Reference proteome</keyword>